<accession>C8W4M4</accession>
<dbReference type="InterPro" id="IPR031629">
    <property type="entry name" value="DpaA_N"/>
</dbReference>
<dbReference type="InterPro" id="IPR006140">
    <property type="entry name" value="D-isomer_DH_NAD-bd"/>
</dbReference>
<feature type="domain" description="D-isomer specific 2-hydroxyacid dehydrogenase NAD-binding" evidence="1">
    <location>
        <begin position="149"/>
        <end position="223"/>
    </location>
</feature>
<reference evidence="3 4" key="1">
    <citation type="journal article" date="2009" name="Stand. Genomic Sci.">
        <title>Complete genome sequence of Desulfotomaculum acetoxidans type strain (5575).</title>
        <authorList>
            <person name="Spring S."/>
            <person name="Lapidus A."/>
            <person name="Schroder M."/>
            <person name="Gleim D."/>
            <person name="Sims D."/>
            <person name="Meincke L."/>
            <person name="Glavina Del Rio T."/>
            <person name="Tice H."/>
            <person name="Copeland A."/>
            <person name="Cheng J.F."/>
            <person name="Lucas S."/>
            <person name="Chen F."/>
            <person name="Nolan M."/>
            <person name="Bruce D."/>
            <person name="Goodwin L."/>
            <person name="Pitluck S."/>
            <person name="Ivanova N."/>
            <person name="Mavromatis K."/>
            <person name="Mikhailova N."/>
            <person name="Pati A."/>
            <person name="Chen A."/>
            <person name="Palaniappan K."/>
            <person name="Land M."/>
            <person name="Hauser L."/>
            <person name="Chang Y.J."/>
            <person name="Jeffries C.D."/>
            <person name="Chain P."/>
            <person name="Saunders E."/>
            <person name="Brettin T."/>
            <person name="Detter J.C."/>
            <person name="Goker M."/>
            <person name="Bristow J."/>
            <person name="Eisen J.A."/>
            <person name="Markowitz V."/>
            <person name="Hugenholtz P."/>
            <person name="Kyrpides N.C."/>
            <person name="Klenk H.P."/>
            <person name="Han C."/>
        </authorList>
    </citation>
    <scope>NUCLEOTIDE SEQUENCE [LARGE SCALE GENOMIC DNA]</scope>
    <source>
        <strain evidence="4">ATCC 49208 / DSM 771 / VKM B-1644</strain>
    </source>
</reference>
<dbReference type="EMBL" id="CP001720">
    <property type="protein sequence ID" value="ACV63910.1"/>
    <property type="molecule type" value="Genomic_DNA"/>
</dbReference>
<dbReference type="InterPro" id="IPR036291">
    <property type="entry name" value="NAD(P)-bd_dom_sf"/>
</dbReference>
<dbReference type="SUPFAM" id="SSF51735">
    <property type="entry name" value="NAD(P)-binding Rossmann-fold domains"/>
    <property type="match status" value="1"/>
</dbReference>
<evidence type="ECO:0000259" key="1">
    <source>
        <dbReference type="Pfam" id="PF02826"/>
    </source>
</evidence>
<dbReference type="InterPro" id="IPR014215">
    <property type="entry name" value="Dipicolinic_acid_synth_A"/>
</dbReference>
<sequence length="303" mass="31768">MQPDLKGIKIAVLGGDARERFVVERLAALGAQLQIVGLPVAENAGVKLFQHIEEALKDVDAIVLSVQGINNEGCLYCPLAQEAPELTEQHLSMVAKDVPVFVGVAKPRLKAMTASVGLKLIEVMEIDEVAILNAIPSAEGALQIAMEKMPITLHGSSAFVIGFGRVGVTLARMLGALGARTTVVARSPAQLARVYEMGLRPLPFSGLSDLINEADVVFNTVPSLVLDNYILGIVKKSALIIDLASAPGGTDFAAAKIRGIEAMLAPGLPGKVAPQTAGEILARVLPRLLAQELSLESSIGGAY</sequence>
<evidence type="ECO:0000259" key="2">
    <source>
        <dbReference type="Pfam" id="PF16924"/>
    </source>
</evidence>
<evidence type="ECO:0000313" key="3">
    <source>
        <dbReference type="EMBL" id="ACV63910.1"/>
    </source>
</evidence>
<dbReference type="Pfam" id="PF16924">
    <property type="entry name" value="DpaA_N"/>
    <property type="match status" value="1"/>
</dbReference>
<dbReference type="Gene3D" id="3.40.50.720">
    <property type="entry name" value="NAD(P)-binding Rossmann-like Domain"/>
    <property type="match status" value="1"/>
</dbReference>
<feature type="domain" description="Dipicolinate synthase subunit A N-terminal" evidence="2">
    <location>
        <begin position="9"/>
        <end position="124"/>
    </location>
</feature>
<dbReference type="AlphaFoldDB" id="C8W4M4"/>
<dbReference type="Proteomes" id="UP000002217">
    <property type="component" value="Chromosome"/>
</dbReference>
<dbReference type="KEGG" id="dae:Dtox_3168"/>
<evidence type="ECO:0000313" key="4">
    <source>
        <dbReference type="Proteomes" id="UP000002217"/>
    </source>
</evidence>
<gene>
    <name evidence="3" type="ordered locus">Dtox_3168</name>
</gene>
<protein>
    <submittedName>
        <fullName evidence="3">Dipicolinic acid synthetase, A subunit</fullName>
    </submittedName>
</protein>
<dbReference type="HOGENOM" id="CLU_082687_0_0_9"/>
<proteinExistence type="predicted"/>
<dbReference type="RefSeq" id="WP_015758602.1">
    <property type="nucleotide sequence ID" value="NC_013216.1"/>
</dbReference>
<dbReference type="NCBIfam" id="TIGR02853">
    <property type="entry name" value="spore_dpaA"/>
    <property type="match status" value="1"/>
</dbReference>
<dbReference type="STRING" id="485916.Dtox_3168"/>
<dbReference type="Pfam" id="PF02826">
    <property type="entry name" value="2-Hacid_dh_C"/>
    <property type="match status" value="1"/>
</dbReference>
<keyword evidence="4" id="KW-1185">Reference proteome</keyword>
<name>C8W4M4_DESAS</name>
<dbReference type="eggNOG" id="COG0373">
    <property type="taxonomic scope" value="Bacteria"/>
</dbReference>
<dbReference type="GO" id="GO:0051287">
    <property type="term" value="F:NAD binding"/>
    <property type="evidence" value="ECO:0007669"/>
    <property type="project" value="InterPro"/>
</dbReference>
<organism evidence="3 4">
    <name type="scientific">Desulfofarcimen acetoxidans (strain ATCC 49208 / DSM 771 / KCTC 5769 / VKM B-1644 / 5575)</name>
    <name type="common">Desulfotomaculum acetoxidans</name>
    <dbReference type="NCBI Taxonomy" id="485916"/>
    <lineage>
        <taxon>Bacteria</taxon>
        <taxon>Bacillati</taxon>
        <taxon>Bacillota</taxon>
        <taxon>Clostridia</taxon>
        <taxon>Eubacteriales</taxon>
        <taxon>Peptococcaceae</taxon>
        <taxon>Desulfofarcimen</taxon>
    </lineage>
</organism>
<dbReference type="NCBIfam" id="NF006162">
    <property type="entry name" value="PRK08306.1"/>
    <property type="match status" value="1"/>
</dbReference>
<dbReference type="OrthoDB" id="8840764at2"/>